<name>A0A4R1PWJ2_9FIRM</name>
<keyword evidence="4 10" id="KW-0808">Transferase</keyword>
<feature type="site" description="Interaction with substrate tRNA" evidence="10">
    <location>
        <position position="123"/>
    </location>
</feature>
<dbReference type="HAMAP" id="MF_00185">
    <property type="entry name" value="IPP_trans"/>
    <property type="match status" value="1"/>
</dbReference>
<keyword evidence="6 10" id="KW-0547">Nucleotide-binding</keyword>
<comment type="cofactor">
    <cofactor evidence="1 10">
        <name>Mg(2+)</name>
        <dbReference type="ChEBI" id="CHEBI:18420"/>
    </cofactor>
</comment>
<evidence type="ECO:0000256" key="11">
    <source>
        <dbReference type="RuleBase" id="RU003783"/>
    </source>
</evidence>
<keyword evidence="15" id="KW-1185">Reference proteome</keyword>
<evidence type="ECO:0000313" key="14">
    <source>
        <dbReference type="EMBL" id="TCL35915.1"/>
    </source>
</evidence>
<evidence type="ECO:0000256" key="12">
    <source>
        <dbReference type="RuleBase" id="RU003784"/>
    </source>
</evidence>
<evidence type="ECO:0000313" key="15">
    <source>
        <dbReference type="Proteomes" id="UP000295063"/>
    </source>
</evidence>
<dbReference type="InterPro" id="IPR018022">
    <property type="entry name" value="IPT"/>
</dbReference>
<proteinExistence type="inferred from homology"/>
<dbReference type="OrthoDB" id="9776390at2"/>
<evidence type="ECO:0000256" key="9">
    <source>
        <dbReference type="ARBA" id="ARBA00049563"/>
    </source>
</evidence>
<evidence type="ECO:0000256" key="1">
    <source>
        <dbReference type="ARBA" id="ARBA00001946"/>
    </source>
</evidence>
<comment type="caution">
    <text evidence="14">The sequence shown here is derived from an EMBL/GenBank/DDBJ whole genome shotgun (WGS) entry which is preliminary data.</text>
</comment>
<dbReference type="SUPFAM" id="SSF52540">
    <property type="entry name" value="P-loop containing nucleoside triphosphate hydrolases"/>
    <property type="match status" value="2"/>
</dbReference>
<dbReference type="Gene3D" id="3.40.50.300">
    <property type="entry name" value="P-loop containing nucleotide triphosphate hydrolases"/>
    <property type="match status" value="1"/>
</dbReference>
<evidence type="ECO:0000256" key="5">
    <source>
        <dbReference type="ARBA" id="ARBA00022694"/>
    </source>
</evidence>
<keyword evidence="7 10" id="KW-0067">ATP-binding</keyword>
<dbReference type="GO" id="GO:0006400">
    <property type="term" value="P:tRNA modification"/>
    <property type="evidence" value="ECO:0007669"/>
    <property type="project" value="TreeGrafter"/>
</dbReference>
<dbReference type="RefSeq" id="WP_132082254.1">
    <property type="nucleotide sequence ID" value="NZ_DAIMLW010000115.1"/>
</dbReference>
<dbReference type="FunFam" id="1.10.20.140:FF:000001">
    <property type="entry name" value="tRNA dimethylallyltransferase"/>
    <property type="match status" value="1"/>
</dbReference>
<feature type="binding site" evidence="10">
    <location>
        <begin position="9"/>
        <end position="16"/>
    </location>
    <ligand>
        <name>ATP</name>
        <dbReference type="ChEBI" id="CHEBI:30616"/>
    </ligand>
</feature>
<protein>
    <recommendedName>
        <fullName evidence="10">tRNA dimethylallyltransferase</fullName>
        <ecNumber evidence="10">2.5.1.75</ecNumber>
    </recommendedName>
    <alternativeName>
        <fullName evidence="10">Dimethylallyl diphosphate:tRNA dimethylallyltransferase</fullName>
        <shortName evidence="10">DMAPP:tRNA dimethylallyltransferase</shortName>
        <shortName evidence="10">DMATase</shortName>
    </alternativeName>
    <alternativeName>
        <fullName evidence="10">Isopentenyl-diphosphate:tRNA isopentenyltransferase</fullName>
        <shortName evidence="10">IPP transferase</shortName>
        <shortName evidence="10">IPPT</shortName>
        <shortName evidence="10">IPTase</shortName>
    </alternativeName>
</protein>
<dbReference type="Gene3D" id="1.10.20.140">
    <property type="match status" value="1"/>
</dbReference>
<dbReference type="PANTHER" id="PTHR11088">
    <property type="entry name" value="TRNA DIMETHYLALLYLTRANSFERASE"/>
    <property type="match status" value="1"/>
</dbReference>
<comment type="caution">
    <text evidence="10">Lacks conserved residue(s) required for the propagation of feature annotation.</text>
</comment>
<comment type="similarity">
    <text evidence="3 10 13">Belongs to the IPP transferase family.</text>
</comment>
<gene>
    <name evidence="10" type="primary">miaA</name>
    <name evidence="14" type="ORF">EV210_110160</name>
</gene>
<dbReference type="GO" id="GO:0052381">
    <property type="term" value="F:tRNA dimethylallyltransferase activity"/>
    <property type="evidence" value="ECO:0007669"/>
    <property type="project" value="UniProtKB-UniRule"/>
</dbReference>
<keyword evidence="8 10" id="KW-0460">Magnesium</keyword>
<evidence type="ECO:0000256" key="7">
    <source>
        <dbReference type="ARBA" id="ARBA00022840"/>
    </source>
</evidence>
<feature type="site" description="Interaction with substrate tRNA" evidence="10">
    <location>
        <position position="100"/>
    </location>
</feature>
<evidence type="ECO:0000256" key="13">
    <source>
        <dbReference type="RuleBase" id="RU003785"/>
    </source>
</evidence>
<keyword evidence="5 10" id="KW-0819">tRNA processing</keyword>
<dbReference type="Proteomes" id="UP000295063">
    <property type="component" value="Unassembled WGS sequence"/>
</dbReference>
<dbReference type="PANTHER" id="PTHR11088:SF60">
    <property type="entry name" value="TRNA DIMETHYLALLYLTRANSFERASE"/>
    <property type="match status" value="1"/>
</dbReference>
<dbReference type="GO" id="GO:0005524">
    <property type="term" value="F:ATP binding"/>
    <property type="evidence" value="ECO:0007669"/>
    <property type="project" value="UniProtKB-UniRule"/>
</dbReference>
<feature type="region of interest" description="Interaction with substrate tRNA" evidence="10">
    <location>
        <begin position="34"/>
        <end position="37"/>
    </location>
</feature>
<dbReference type="InterPro" id="IPR027417">
    <property type="entry name" value="P-loop_NTPase"/>
</dbReference>
<organism evidence="14 15">
    <name type="scientific">Anaerospora hongkongensis</name>
    <dbReference type="NCBI Taxonomy" id="244830"/>
    <lineage>
        <taxon>Bacteria</taxon>
        <taxon>Bacillati</taxon>
        <taxon>Bacillota</taxon>
        <taxon>Negativicutes</taxon>
        <taxon>Selenomonadales</taxon>
        <taxon>Sporomusaceae</taxon>
        <taxon>Anaerospora</taxon>
    </lineage>
</organism>
<evidence type="ECO:0000256" key="8">
    <source>
        <dbReference type="ARBA" id="ARBA00022842"/>
    </source>
</evidence>
<dbReference type="EC" id="2.5.1.75" evidence="10"/>
<comment type="subunit">
    <text evidence="10">Monomer.</text>
</comment>
<dbReference type="AlphaFoldDB" id="A0A4R1PWJ2"/>
<dbReference type="Pfam" id="PF01715">
    <property type="entry name" value="IPPT"/>
    <property type="match status" value="1"/>
</dbReference>
<feature type="binding site" evidence="10">
    <location>
        <begin position="11"/>
        <end position="16"/>
    </location>
    <ligand>
        <name>substrate</name>
    </ligand>
</feature>
<accession>A0A4R1PWJ2</accession>
<evidence type="ECO:0000256" key="6">
    <source>
        <dbReference type="ARBA" id="ARBA00022741"/>
    </source>
</evidence>
<comment type="catalytic activity">
    <reaction evidence="9 10 11">
        <text>adenosine(37) in tRNA + dimethylallyl diphosphate = N(6)-dimethylallyladenosine(37) in tRNA + diphosphate</text>
        <dbReference type="Rhea" id="RHEA:26482"/>
        <dbReference type="Rhea" id="RHEA-COMP:10162"/>
        <dbReference type="Rhea" id="RHEA-COMP:10375"/>
        <dbReference type="ChEBI" id="CHEBI:33019"/>
        <dbReference type="ChEBI" id="CHEBI:57623"/>
        <dbReference type="ChEBI" id="CHEBI:74411"/>
        <dbReference type="ChEBI" id="CHEBI:74415"/>
        <dbReference type="EC" id="2.5.1.75"/>
    </reaction>
</comment>
<dbReference type="InterPro" id="IPR039657">
    <property type="entry name" value="Dimethylallyltransferase"/>
</dbReference>
<sequence>MERLIVIVGPTAVGKTQVSIDLAKKLNTEIISGDSMLVYRSLNIGTAKPTPAEQQGIPHHLIDILEATEPFSVVDFQQQAGQLIHSINSQDRIPILAGGTGLYVKSLLEGYCFNSTAGDEAIRQKLENIVKEHDHYYLHNMLAQVSPEKAAKLHPHDVRRVIRALEVYEVEGKTVSETTSVGQGNLLYDAVVIGLTMQRPLLYERINKRVDIMIAQGLIEEVQRLLDQGVSPGSQAMQGIGYKEVIQYLQGECDLPTTIENIKKATRHFAKRQLTWYRRMPYIKWVEADSFPEYNKMLAYIYSLIAGRF</sequence>
<evidence type="ECO:0000256" key="4">
    <source>
        <dbReference type="ARBA" id="ARBA00022679"/>
    </source>
</evidence>
<dbReference type="EMBL" id="SLUI01000010">
    <property type="protein sequence ID" value="TCL35915.1"/>
    <property type="molecule type" value="Genomic_DNA"/>
</dbReference>
<evidence type="ECO:0000256" key="2">
    <source>
        <dbReference type="ARBA" id="ARBA00003213"/>
    </source>
</evidence>
<reference evidence="14 15" key="1">
    <citation type="submission" date="2019-03" db="EMBL/GenBank/DDBJ databases">
        <title>Genomic Encyclopedia of Type Strains, Phase IV (KMG-IV): sequencing the most valuable type-strain genomes for metagenomic binning, comparative biology and taxonomic classification.</title>
        <authorList>
            <person name="Goeker M."/>
        </authorList>
    </citation>
    <scope>NUCLEOTIDE SEQUENCE [LARGE SCALE GENOMIC DNA]</scope>
    <source>
        <strain evidence="14 15">DSM 15969</strain>
    </source>
</reference>
<comment type="function">
    <text evidence="2 10 12">Catalyzes the transfer of a dimethylallyl group onto the adenine at position 37 in tRNAs that read codons beginning with uridine, leading to the formation of N6-(dimethylallyl)adenosine (i(6)A).</text>
</comment>
<evidence type="ECO:0000256" key="3">
    <source>
        <dbReference type="ARBA" id="ARBA00005842"/>
    </source>
</evidence>
<dbReference type="NCBIfam" id="TIGR00174">
    <property type="entry name" value="miaA"/>
    <property type="match status" value="1"/>
</dbReference>
<evidence type="ECO:0000256" key="10">
    <source>
        <dbReference type="HAMAP-Rule" id="MF_00185"/>
    </source>
</evidence>